<sequence>MAPMQDRRVNGPSSTAAVTSNSAPLHVYSFPLLKASEIYSVLRNMHIPVNDPDIRKYEPPLIRKIFEVFIETIMGISKEEMSQPAFSGLRALDFPELHEESIPELTFFRTISKLMGYCGIYDFNFRDLLHPSPKRLRRQLSALINFAKFREERLQTFAGLSKETEDILIMRSKQQDENIKLEAELKELQQEHVAEAPAIEQLRQECQEYEEEINTLNTKQATLRHETGLLRTRTKDLRNEIATYDAQILDAQEEIKRLENQIVTSPDRIKAEISHIASSVEEGREEVMRHDKRQRELLSMRDTFQRTEKDMKKTIQGLLDLETLLNKCKEAKQNVYDLKGEMESNQQKAIEYLSQRKRLEKVLEAKQRDLLSYKEEASIMMQAAESALEAARQELQQVENAQSNAQDRIATNHSKRREIERQCQEKEAKYQRHVLEVAEMFQRLSSAVTYYNQAMMQAMKLSSPTS</sequence>
<dbReference type="EMBL" id="FR824096">
    <property type="protein sequence ID" value="CCA18493.1"/>
    <property type="molecule type" value="Genomic_DNA"/>
</dbReference>
<evidence type="ECO:0000256" key="2">
    <source>
        <dbReference type="ARBA" id="ARBA00004629"/>
    </source>
</evidence>
<keyword evidence="4" id="KW-0158">Chromosome</keyword>
<evidence type="ECO:0000256" key="11">
    <source>
        <dbReference type="ARBA" id="ARBA00023328"/>
    </source>
</evidence>
<dbReference type="Pfam" id="PF03800">
    <property type="entry name" value="Nuf2"/>
    <property type="match status" value="1"/>
</dbReference>
<evidence type="ECO:0000256" key="9">
    <source>
        <dbReference type="ARBA" id="ARBA00023242"/>
    </source>
</evidence>
<gene>
    <name evidence="16" type="primary">AlNc14C51G4014</name>
    <name evidence="16" type="ORF">ALNC14_046360</name>
</gene>
<evidence type="ECO:0000256" key="7">
    <source>
        <dbReference type="ARBA" id="ARBA00022838"/>
    </source>
</evidence>
<dbReference type="HOGENOM" id="CLU_025461_1_1_1"/>
<evidence type="ECO:0000256" key="4">
    <source>
        <dbReference type="ARBA" id="ARBA00022454"/>
    </source>
</evidence>
<dbReference type="Pfam" id="PF18595">
    <property type="entry name" value="Nuf2_DHR10-like"/>
    <property type="match status" value="1"/>
</dbReference>
<keyword evidence="8 12" id="KW-0175">Coiled coil</keyword>
<keyword evidence="5" id="KW-0132">Cell division</keyword>
<dbReference type="InterPro" id="IPR041112">
    <property type="entry name" value="Nuf2_DHR10-like"/>
</dbReference>
<proteinExistence type="inferred from homology"/>
<dbReference type="GO" id="GO:0044877">
    <property type="term" value="F:protein-containing complex binding"/>
    <property type="evidence" value="ECO:0007669"/>
    <property type="project" value="TreeGrafter"/>
</dbReference>
<keyword evidence="9" id="KW-0539">Nucleus</keyword>
<feature type="coiled-coil region" evidence="12">
    <location>
        <begin position="171"/>
        <end position="261"/>
    </location>
</feature>
<keyword evidence="10" id="KW-0131">Cell cycle</keyword>
<dbReference type="GO" id="GO:0007052">
    <property type="term" value="P:mitotic spindle organization"/>
    <property type="evidence" value="ECO:0007669"/>
    <property type="project" value="TreeGrafter"/>
</dbReference>
<feature type="region of interest" description="Disordered" evidence="13">
    <location>
        <begin position="399"/>
        <end position="418"/>
    </location>
</feature>
<name>F0WBG7_9STRA</name>
<dbReference type="Gene3D" id="1.10.418.60">
    <property type="entry name" value="Ncd80 complex, Nuf2 subunit"/>
    <property type="match status" value="1"/>
</dbReference>
<keyword evidence="7" id="KW-0995">Kinetochore</keyword>
<dbReference type="InterPro" id="IPR038275">
    <property type="entry name" value="Nuf2_N_sf"/>
</dbReference>
<evidence type="ECO:0000256" key="12">
    <source>
        <dbReference type="SAM" id="Coils"/>
    </source>
</evidence>
<accession>F0WBG7</accession>
<dbReference type="GO" id="GO:0005634">
    <property type="term" value="C:nucleus"/>
    <property type="evidence" value="ECO:0007669"/>
    <property type="project" value="UniProtKB-SubCell"/>
</dbReference>
<evidence type="ECO:0000259" key="15">
    <source>
        <dbReference type="Pfam" id="PF18595"/>
    </source>
</evidence>
<reference evidence="16" key="1">
    <citation type="journal article" date="2011" name="PLoS Biol.">
        <title>Gene gain and loss during evolution of obligate parasitism in the white rust pathogen of Arabidopsis thaliana.</title>
        <authorList>
            <person name="Kemen E."/>
            <person name="Gardiner A."/>
            <person name="Schultz-Larsen T."/>
            <person name="Kemen A.C."/>
            <person name="Balmuth A.L."/>
            <person name="Robert-Seilaniantz A."/>
            <person name="Bailey K."/>
            <person name="Holub E."/>
            <person name="Studholme D.J."/>
            <person name="Maclean D."/>
            <person name="Jones J.D."/>
        </authorList>
    </citation>
    <scope>NUCLEOTIDE SEQUENCE</scope>
</reference>
<dbReference type="InterPro" id="IPR005549">
    <property type="entry name" value="Kinetochore_Nuf2_N"/>
</dbReference>
<dbReference type="PANTHER" id="PTHR21650">
    <property type="entry name" value="MEMBRALIN/KINETOCHORE PROTEIN NUF2"/>
    <property type="match status" value="1"/>
</dbReference>
<evidence type="ECO:0000313" key="16">
    <source>
        <dbReference type="EMBL" id="CCA18493.1"/>
    </source>
</evidence>
<evidence type="ECO:0000256" key="6">
    <source>
        <dbReference type="ARBA" id="ARBA00022776"/>
    </source>
</evidence>
<feature type="compositionally biased region" description="Polar residues" evidence="13">
    <location>
        <begin position="399"/>
        <end position="412"/>
    </location>
</feature>
<organism evidence="16">
    <name type="scientific">Albugo laibachii Nc14</name>
    <dbReference type="NCBI Taxonomy" id="890382"/>
    <lineage>
        <taxon>Eukaryota</taxon>
        <taxon>Sar</taxon>
        <taxon>Stramenopiles</taxon>
        <taxon>Oomycota</taxon>
        <taxon>Peronosporomycetes</taxon>
        <taxon>Albuginales</taxon>
        <taxon>Albuginaceae</taxon>
        <taxon>Albugo</taxon>
    </lineage>
</organism>
<evidence type="ECO:0000256" key="10">
    <source>
        <dbReference type="ARBA" id="ARBA00023306"/>
    </source>
</evidence>
<keyword evidence="11" id="KW-0137">Centromere</keyword>
<evidence type="ECO:0000259" key="14">
    <source>
        <dbReference type="Pfam" id="PF03800"/>
    </source>
</evidence>
<comment type="subcellular location">
    <subcellularLocation>
        <location evidence="2">Chromosome</location>
        <location evidence="2">Centromere</location>
        <location evidence="2">Kinetochore</location>
    </subcellularLocation>
    <subcellularLocation>
        <location evidence="1">Nucleus</location>
    </subcellularLocation>
</comment>
<evidence type="ECO:0000256" key="5">
    <source>
        <dbReference type="ARBA" id="ARBA00022618"/>
    </source>
</evidence>
<reference evidence="16" key="2">
    <citation type="submission" date="2011-02" db="EMBL/GenBank/DDBJ databases">
        <authorList>
            <person name="MacLean D."/>
        </authorList>
    </citation>
    <scope>NUCLEOTIDE SEQUENCE</scope>
</reference>
<evidence type="ECO:0000256" key="3">
    <source>
        <dbReference type="ARBA" id="ARBA00005498"/>
    </source>
</evidence>
<dbReference type="AlphaFoldDB" id="F0WBG7"/>
<dbReference type="GO" id="GO:0045132">
    <property type="term" value="P:meiotic chromosome segregation"/>
    <property type="evidence" value="ECO:0007669"/>
    <property type="project" value="TreeGrafter"/>
</dbReference>
<protein>
    <submittedName>
        <fullName evidence="16">Kinetochore protein NUF2like protein putative</fullName>
    </submittedName>
</protein>
<dbReference type="GO" id="GO:0051301">
    <property type="term" value="P:cell division"/>
    <property type="evidence" value="ECO:0007669"/>
    <property type="project" value="UniProtKB-KW"/>
</dbReference>
<keyword evidence="6" id="KW-0498">Mitosis</keyword>
<feature type="domain" description="Kinetochore protein Nuf2 N-terminal" evidence="14">
    <location>
        <begin position="28"/>
        <end position="164"/>
    </location>
</feature>
<dbReference type="PANTHER" id="PTHR21650:SF2">
    <property type="entry name" value="KINETOCHORE PROTEIN NUF2"/>
    <property type="match status" value="1"/>
</dbReference>
<evidence type="ECO:0000256" key="13">
    <source>
        <dbReference type="SAM" id="MobiDB-lite"/>
    </source>
</evidence>
<evidence type="ECO:0000256" key="1">
    <source>
        <dbReference type="ARBA" id="ARBA00004123"/>
    </source>
</evidence>
<dbReference type="GO" id="GO:0051315">
    <property type="term" value="P:attachment of mitotic spindle microtubules to kinetochore"/>
    <property type="evidence" value="ECO:0007669"/>
    <property type="project" value="TreeGrafter"/>
</dbReference>
<comment type="similarity">
    <text evidence="3">Belongs to the NUF2 family.</text>
</comment>
<feature type="domain" description="Nuf2 DHR10-like" evidence="15">
    <location>
        <begin position="278"/>
        <end position="393"/>
    </location>
</feature>
<dbReference type="GO" id="GO:0051383">
    <property type="term" value="P:kinetochore organization"/>
    <property type="evidence" value="ECO:0007669"/>
    <property type="project" value="TreeGrafter"/>
</dbReference>
<evidence type="ECO:0000256" key="8">
    <source>
        <dbReference type="ARBA" id="ARBA00023054"/>
    </source>
</evidence>
<dbReference type="GO" id="GO:0031262">
    <property type="term" value="C:Ndc80 complex"/>
    <property type="evidence" value="ECO:0007669"/>
    <property type="project" value="InterPro"/>
</dbReference>